<evidence type="ECO:0000256" key="1">
    <source>
        <dbReference type="ARBA" id="ARBA00009437"/>
    </source>
</evidence>
<evidence type="ECO:0000256" key="3">
    <source>
        <dbReference type="ARBA" id="ARBA00023125"/>
    </source>
</evidence>
<evidence type="ECO:0000256" key="2">
    <source>
        <dbReference type="ARBA" id="ARBA00023015"/>
    </source>
</evidence>
<dbReference type="InterPro" id="IPR036390">
    <property type="entry name" value="WH_DNA-bd_sf"/>
</dbReference>
<evidence type="ECO:0000313" key="7">
    <source>
        <dbReference type="Proteomes" id="UP000612808"/>
    </source>
</evidence>
<sequence length="318" mass="34944">MDLVRHLRLFVVVAEERHFGRAAERLGMAQPPLSQRIRRLEAELDARLFDRDSRGVRLTEAGAVLLAESRDLLDRVERTRSLVTRAARGELGELRVGVPPEVPGAVLATIVRRFAADSPEVRLDLRELTTTEQVRLLTDRELDVGLLQQPADLTGLTEGPGVDTPVGAVVPRDSALAGRDRLALADLAGHDLVLFPRATAPGRYDATLKACQDNGFRPSRVAHAASPEFACGLVLAGRGVALAPDRTARHEPRVVWRPLVDDPVVWRMSFAWPDSPHPAAERLCHTAIRVLRDDGTSRPVVPARDAPAPWDVVYHRVP</sequence>
<dbReference type="PROSITE" id="PS50931">
    <property type="entry name" value="HTH_LYSR"/>
    <property type="match status" value="1"/>
</dbReference>
<dbReference type="SUPFAM" id="SSF53850">
    <property type="entry name" value="Periplasmic binding protein-like II"/>
    <property type="match status" value="1"/>
</dbReference>
<evidence type="ECO:0000256" key="4">
    <source>
        <dbReference type="ARBA" id="ARBA00023163"/>
    </source>
</evidence>
<dbReference type="SUPFAM" id="SSF46785">
    <property type="entry name" value="Winged helix' DNA-binding domain"/>
    <property type="match status" value="1"/>
</dbReference>
<evidence type="ECO:0000259" key="5">
    <source>
        <dbReference type="PROSITE" id="PS50931"/>
    </source>
</evidence>
<dbReference type="PRINTS" id="PR00039">
    <property type="entry name" value="HTHLYSR"/>
</dbReference>
<dbReference type="PANTHER" id="PTHR30346">
    <property type="entry name" value="TRANSCRIPTIONAL DUAL REGULATOR HCAR-RELATED"/>
    <property type="match status" value="1"/>
</dbReference>
<reference evidence="6" key="1">
    <citation type="submission" date="2021-01" db="EMBL/GenBank/DDBJ databases">
        <title>Whole genome shotgun sequence of Actinocatenispora rupis NBRC 107355.</title>
        <authorList>
            <person name="Komaki H."/>
            <person name="Tamura T."/>
        </authorList>
    </citation>
    <scope>NUCLEOTIDE SEQUENCE</scope>
    <source>
        <strain evidence="6">NBRC 107355</strain>
    </source>
</reference>
<comment type="similarity">
    <text evidence="1">Belongs to the LysR transcriptional regulatory family.</text>
</comment>
<dbReference type="CDD" id="cd08414">
    <property type="entry name" value="PBP2_LTTR_aromatics_like"/>
    <property type="match status" value="1"/>
</dbReference>
<dbReference type="InterPro" id="IPR036388">
    <property type="entry name" value="WH-like_DNA-bd_sf"/>
</dbReference>
<protein>
    <submittedName>
        <fullName evidence="6">LysR family transcriptional regulator</fullName>
    </submittedName>
</protein>
<dbReference type="Proteomes" id="UP000612808">
    <property type="component" value="Unassembled WGS sequence"/>
</dbReference>
<dbReference type="GO" id="GO:0003700">
    <property type="term" value="F:DNA-binding transcription factor activity"/>
    <property type="evidence" value="ECO:0007669"/>
    <property type="project" value="InterPro"/>
</dbReference>
<organism evidence="6 7">
    <name type="scientific">Actinocatenispora rupis</name>
    <dbReference type="NCBI Taxonomy" id="519421"/>
    <lineage>
        <taxon>Bacteria</taxon>
        <taxon>Bacillati</taxon>
        <taxon>Actinomycetota</taxon>
        <taxon>Actinomycetes</taxon>
        <taxon>Micromonosporales</taxon>
        <taxon>Micromonosporaceae</taxon>
        <taxon>Actinocatenispora</taxon>
    </lineage>
</organism>
<dbReference type="Pfam" id="PF00126">
    <property type="entry name" value="HTH_1"/>
    <property type="match status" value="1"/>
</dbReference>
<dbReference type="RefSeq" id="WP_203660419.1">
    <property type="nucleotide sequence ID" value="NZ_BAAAZM010000011.1"/>
</dbReference>
<evidence type="ECO:0000313" key="6">
    <source>
        <dbReference type="EMBL" id="GID13405.1"/>
    </source>
</evidence>
<keyword evidence="2" id="KW-0805">Transcription regulation</keyword>
<dbReference type="Gene3D" id="3.40.190.10">
    <property type="entry name" value="Periplasmic binding protein-like II"/>
    <property type="match status" value="2"/>
</dbReference>
<comment type="caution">
    <text evidence="6">The sequence shown here is derived from an EMBL/GenBank/DDBJ whole genome shotgun (WGS) entry which is preliminary data.</text>
</comment>
<dbReference type="InterPro" id="IPR005119">
    <property type="entry name" value="LysR_subst-bd"/>
</dbReference>
<dbReference type="Pfam" id="PF03466">
    <property type="entry name" value="LysR_substrate"/>
    <property type="match status" value="1"/>
</dbReference>
<dbReference type="FunFam" id="1.10.10.10:FF:000001">
    <property type="entry name" value="LysR family transcriptional regulator"/>
    <property type="match status" value="1"/>
</dbReference>
<dbReference type="AlphaFoldDB" id="A0A8J3J7E7"/>
<proteinExistence type="inferred from homology"/>
<dbReference type="EMBL" id="BOMB01000024">
    <property type="protein sequence ID" value="GID13405.1"/>
    <property type="molecule type" value="Genomic_DNA"/>
</dbReference>
<accession>A0A8J3J7E7</accession>
<feature type="domain" description="HTH lysR-type" evidence="5">
    <location>
        <begin position="1"/>
        <end position="59"/>
    </location>
</feature>
<keyword evidence="3" id="KW-0238">DNA-binding</keyword>
<dbReference type="GO" id="GO:0032993">
    <property type="term" value="C:protein-DNA complex"/>
    <property type="evidence" value="ECO:0007669"/>
    <property type="project" value="TreeGrafter"/>
</dbReference>
<dbReference type="InterPro" id="IPR000847">
    <property type="entry name" value="LysR_HTH_N"/>
</dbReference>
<dbReference type="GO" id="GO:0003677">
    <property type="term" value="F:DNA binding"/>
    <property type="evidence" value="ECO:0007669"/>
    <property type="project" value="UniProtKB-KW"/>
</dbReference>
<keyword evidence="4" id="KW-0804">Transcription</keyword>
<dbReference type="Gene3D" id="1.10.10.10">
    <property type="entry name" value="Winged helix-like DNA-binding domain superfamily/Winged helix DNA-binding domain"/>
    <property type="match status" value="1"/>
</dbReference>
<keyword evidence="7" id="KW-1185">Reference proteome</keyword>
<name>A0A8J3J7E7_9ACTN</name>
<gene>
    <name evidence="6" type="ORF">Aru02nite_42940</name>
</gene>
<dbReference type="PANTHER" id="PTHR30346:SF0">
    <property type="entry name" value="HCA OPERON TRANSCRIPTIONAL ACTIVATOR HCAR"/>
    <property type="match status" value="1"/>
</dbReference>